<feature type="region of interest" description="Disordered" evidence="1">
    <location>
        <begin position="869"/>
        <end position="900"/>
    </location>
</feature>
<feature type="compositionally biased region" description="Basic residues" evidence="1">
    <location>
        <begin position="1026"/>
        <end position="1038"/>
    </location>
</feature>
<name>A0ABP0MUS2_9DINO</name>
<keyword evidence="3" id="KW-1185">Reference proteome</keyword>
<accession>A0ABP0MUS2</accession>
<feature type="compositionally biased region" description="Polar residues" evidence="1">
    <location>
        <begin position="880"/>
        <end position="890"/>
    </location>
</feature>
<feature type="region of interest" description="Disordered" evidence="1">
    <location>
        <begin position="995"/>
        <end position="1076"/>
    </location>
</feature>
<evidence type="ECO:0000313" key="3">
    <source>
        <dbReference type="Proteomes" id="UP001642484"/>
    </source>
</evidence>
<organism evidence="2 3">
    <name type="scientific">Durusdinium trenchii</name>
    <dbReference type="NCBI Taxonomy" id="1381693"/>
    <lineage>
        <taxon>Eukaryota</taxon>
        <taxon>Sar</taxon>
        <taxon>Alveolata</taxon>
        <taxon>Dinophyceae</taxon>
        <taxon>Suessiales</taxon>
        <taxon>Symbiodiniaceae</taxon>
        <taxon>Durusdinium</taxon>
    </lineage>
</organism>
<sequence>MGPPEELVASFRWAKCCVDYLDQQGELGWLKSMETLPISTWFSGYGCAETAFQMLESALKGKRETDGKSFSSSYQFEIAVKARQACLDRIDAHTCQHIDILRRLRDVDRIELEKIEQASSNPSEDLWEFLLKKQFLSEGLCSRHKNRCSFPLTIMDVTGSMCLGYSTLGKKDDGKLLKENSPHNKLMLIWAIHHGRKQTPALIHENVRGFSSSYLSAKLGHFGYRFLTSIQTTGENCAMKANSRQRLNLSQYDVFILEKYFNQIRDPAEVYQRLVEHLTSVMRPVELQHVAWMIGPEWEKDLRQEMVENRNQNSVMSAEEAKTMEMTDWTGLLSSNEQANYRKYLEHLGQLDQPKELRQIRAVCVSQDPEYMFMAGSEDKLPSFTTDSTRRIMLTHLNRWLSAKEKMSLAGFPVHKDMAAAAGVGLVELDNTSQWHRGCGNGMIVGNVGMVVLSVLSSISPKEDLQAALSQAISDQDMLGVPEQLKFHGGWKKWRLEVGQSTHSFAANDEAAAVAAAMWAKSCLAHLDCLPSKALLAEIKESGMAAKRNKSSQIEAVLHLRYRAQKFACICCAGPKVKPEVIGPPADHAEVPPKKAKKNENEPEPAEVIRSIEALPAPQLQKRSYNPRTRSQPKKILKLEKMDKESAQERGAPTGKDWDDIFGTECAQVFGIYFEKVEPHEVPADQALMQKSAATLDTLRNAGPKGNMSAGKEKVLEFSELFKPDESRTVKSKAQLEEEKLREIQFPSNLLKRFIEHAFNHSPNEYMAFFSSTDAHMMYYLQQLCPMAYGLVVDSDKKLRCMRLSPEGIKAVCECKHEQWQVPHEHSIGNEEAVEDVPYYIHYSGKRSRLLLFDENMVPEIETAVKASATARASKRESDSAGQNSQSAETGDSAPRLPQRPHGIQTVQETLAAIKQLKDWLLESMDLCFQEPEKASKEFRTKALELASANPGLSDLLTECGVSAEEGSTACLNFSQLASFLRRAEGEQDQIQQDLLTAGPARRPRGRPFGSTNKKTEADGEDASKKTRRKKTPKGKATGRKEPEAEDEGIQRADEEKEGETGFPETDPFGDLEQETSSKRNKCVTIPLYVKCLVVECAKKLEKDESVQSIEKEVMVRFKKYFYSCETNGWKSGLLSKWIKTYDAESHEKIPWKLANLWIDQALGYRDPGLEQASRPIHLGLNGQKHLSVGVEENVKALIYSWQEMANYKRLLRWSWTSRGLVTPDEMKELHPKLNEEEKNELGETNPSPFKQMVQDPQNDSNWLSLPILMQQHADKNYAQYQGDVYAAKKRLEIHEITQRKYDTIVGNSLRPLVLMNGTGVPATQKYVKAHLQKCSDGTMKLKDGARSTIILFDFLEKKVKIGGLDWSPLRVLEVETKFDGLELKVDKSFLESVRVPGKVKTNKQTNIFDSPVEEEEKANAEQNYMEELAANGMLIPVVETLSDAMSDMVQELFAGDEQKDTDSQELYSPSIGHHDDQHMNGGEDLEGAGDMTVKIDEAGNLIAVSHDIELVEEGVQACTSSQPTGTLVTQTNLIGQNFANYVTYIYSPLFPPDLTFQTTTHIEDIATYFFYLPLRDFLAAIFDPSSEPLPLFKESRSSTFTPRLGRICSSKA</sequence>
<feature type="compositionally biased region" description="Basic and acidic residues" evidence="1">
    <location>
        <begin position="1039"/>
        <end position="1055"/>
    </location>
</feature>
<dbReference type="EMBL" id="CAXAMN010019757">
    <property type="protein sequence ID" value="CAK9054903.1"/>
    <property type="molecule type" value="Genomic_DNA"/>
</dbReference>
<feature type="compositionally biased region" description="Basic and acidic residues" evidence="1">
    <location>
        <begin position="637"/>
        <end position="648"/>
    </location>
</feature>
<evidence type="ECO:0000313" key="2">
    <source>
        <dbReference type="EMBL" id="CAK9054903.1"/>
    </source>
</evidence>
<feature type="compositionally biased region" description="Basic and acidic residues" evidence="1">
    <location>
        <begin position="587"/>
        <end position="601"/>
    </location>
</feature>
<comment type="caution">
    <text evidence="2">The sequence shown here is derived from an EMBL/GenBank/DDBJ whole genome shotgun (WGS) entry which is preliminary data.</text>
</comment>
<dbReference type="Gene3D" id="3.40.140.10">
    <property type="entry name" value="Cytidine Deaminase, domain 2"/>
    <property type="match status" value="1"/>
</dbReference>
<reference evidence="2 3" key="1">
    <citation type="submission" date="2024-02" db="EMBL/GenBank/DDBJ databases">
        <authorList>
            <person name="Chen Y."/>
            <person name="Shah S."/>
            <person name="Dougan E. K."/>
            <person name="Thang M."/>
            <person name="Chan C."/>
        </authorList>
    </citation>
    <scope>NUCLEOTIDE SEQUENCE [LARGE SCALE GENOMIC DNA]</scope>
</reference>
<feature type="region of interest" description="Disordered" evidence="1">
    <location>
        <begin position="619"/>
        <end position="658"/>
    </location>
</feature>
<gene>
    <name evidence="2" type="ORF">CCMP2556_LOCUS27393</name>
</gene>
<proteinExistence type="predicted"/>
<evidence type="ECO:0000256" key="1">
    <source>
        <dbReference type="SAM" id="MobiDB-lite"/>
    </source>
</evidence>
<feature type="compositionally biased region" description="Polar residues" evidence="1">
    <location>
        <begin position="621"/>
        <end position="630"/>
    </location>
</feature>
<feature type="region of interest" description="Disordered" evidence="1">
    <location>
        <begin position="582"/>
        <end position="606"/>
    </location>
</feature>
<protein>
    <submittedName>
        <fullName evidence="2">Uncharacterized protein</fullName>
    </submittedName>
</protein>
<feature type="compositionally biased region" description="Basic and acidic residues" evidence="1">
    <location>
        <begin position="1014"/>
        <end position="1025"/>
    </location>
</feature>
<feature type="region of interest" description="Disordered" evidence="1">
    <location>
        <begin position="1457"/>
        <end position="1478"/>
    </location>
</feature>
<dbReference type="Proteomes" id="UP001642484">
    <property type="component" value="Unassembled WGS sequence"/>
</dbReference>